<dbReference type="EC" id="4.2.1.44" evidence="3"/>
<dbReference type="OrthoDB" id="270456at2"/>
<dbReference type="GO" id="GO:0050114">
    <property type="term" value="F:myo-inosose-2 dehydratase activity"/>
    <property type="evidence" value="ECO:0007669"/>
    <property type="project" value="UniProtKB-EC"/>
</dbReference>
<proteinExistence type="predicted"/>
<gene>
    <name evidence="3" type="primary">iolE_3</name>
    <name evidence="3" type="ORF">Pan44_43200</name>
</gene>
<keyword evidence="3" id="KW-0456">Lyase</keyword>
<dbReference type="PANTHER" id="PTHR12110:SF41">
    <property type="entry name" value="INOSOSE DEHYDRATASE"/>
    <property type="match status" value="1"/>
</dbReference>
<dbReference type="KEGG" id="ccos:Pan44_43200"/>
<name>A0A517SJG7_9PLAN</name>
<dbReference type="SUPFAM" id="SSF51658">
    <property type="entry name" value="Xylose isomerase-like"/>
    <property type="match status" value="1"/>
</dbReference>
<evidence type="ECO:0000256" key="1">
    <source>
        <dbReference type="SAM" id="SignalP"/>
    </source>
</evidence>
<reference evidence="3 4" key="1">
    <citation type="submission" date="2019-02" db="EMBL/GenBank/DDBJ databases">
        <title>Deep-cultivation of Planctomycetes and their phenomic and genomic characterization uncovers novel biology.</title>
        <authorList>
            <person name="Wiegand S."/>
            <person name="Jogler M."/>
            <person name="Boedeker C."/>
            <person name="Pinto D."/>
            <person name="Vollmers J."/>
            <person name="Rivas-Marin E."/>
            <person name="Kohn T."/>
            <person name="Peeters S.H."/>
            <person name="Heuer A."/>
            <person name="Rast P."/>
            <person name="Oberbeckmann S."/>
            <person name="Bunk B."/>
            <person name="Jeske O."/>
            <person name="Meyerdierks A."/>
            <person name="Storesund J.E."/>
            <person name="Kallscheuer N."/>
            <person name="Luecker S."/>
            <person name="Lage O.M."/>
            <person name="Pohl T."/>
            <person name="Merkel B.J."/>
            <person name="Hornburger P."/>
            <person name="Mueller R.-W."/>
            <person name="Bruemmer F."/>
            <person name="Labrenz M."/>
            <person name="Spormann A.M."/>
            <person name="Op den Camp H."/>
            <person name="Overmann J."/>
            <person name="Amann R."/>
            <person name="Jetten M.S.M."/>
            <person name="Mascher T."/>
            <person name="Medema M.H."/>
            <person name="Devos D.P."/>
            <person name="Kaster A.-K."/>
            <person name="Ovreas L."/>
            <person name="Rohde M."/>
            <person name="Galperin M.Y."/>
            <person name="Jogler C."/>
        </authorList>
    </citation>
    <scope>NUCLEOTIDE SEQUENCE [LARGE SCALE GENOMIC DNA]</scope>
    <source>
        <strain evidence="3 4">Pan44</strain>
    </source>
</reference>
<accession>A0A517SJG7</accession>
<feature type="signal peptide" evidence="1">
    <location>
        <begin position="1"/>
        <end position="32"/>
    </location>
</feature>
<dbReference type="InterPro" id="IPR050312">
    <property type="entry name" value="IolE/XylAMocC-like"/>
</dbReference>
<dbReference type="InterPro" id="IPR036237">
    <property type="entry name" value="Xyl_isomerase-like_sf"/>
</dbReference>
<evidence type="ECO:0000313" key="4">
    <source>
        <dbReference type="Proteomes" id="UP000315700"/>
    </source>
</evidence>
<organism evidence="3 4">
    <name type="scientific">Caulifigura coniformis</name>
    <dbReference type="NCBI Taxonomy" id="2527983"/>
    <lineage>
        <taxon>Bacteria</taxon>
        <taxon>Pseudomonadati</taxon>
        <taxon>Planctomycetota</taxon>
        <taxon>Planctomycetia</taxon>
        <taxon>Planctomycetales</taxon>
        <taxon>Planctomycetaceae</taxon>
        <taxon>Caulifigura</taxon>
    </lineage>
</organism>
<dbReference type="Proteomes" id="UP000315700">
    <property type="component" value="Chromosome"/>
</dbReference>
<keyword evidence="4" id="KW-1185">Reference proteome</keyword>
<dbReference type="InterPro" id="IPR013022">
    <property type="entry name" value="Xyl_isomerase-like_TIM-brl"/>
</dbReference>
<dbReference type="InParanoid" id="A0A517SJG7"/>
<dbReference type="Gene3D" id="3.20.20.150">
    <property type="entry name" value="Divalent-metal-dependent TIM barrel enzymes"/>
    <property type="match status" value="1"/>
</dbReference>
<dbReference type="PROSITE" id="PS51318">
    <property type="entry name" value="TAT"/>
    <property type="match status" value="1"/>
</dbReference>
<sequence precursor="true">MPLNAATSRRGFLASAAAAAGGLLLSGRPAFAAPDPYGGFKVGLQSYTLRAFDAPTALAHTKMLGIKYWESFPKHVPLSTLPASVNESKKLLAGSDVTLLSYGVVRFSNDETKAREIFDFAKAMGIVSLSADPDPDRQTFDLLDKLVAEYDVAIAIHNHGPGHRYDKADDVLKWLTNRHEKIGACVDTGHYLRSNENPVEVIQKFGPRVHGVHLKDVRTVKSPEEQEKIAPTLTKNRQGMLAKENKLFTVLGEGELDIVGVLQALKKLNYQNCVALEYEESEKNPLADVELCLAAVREAVKKV</sequence>
<dbReference type="EMBL" id="CP036271">
    <property type="protein sequence ID" value="QDT56268.1"/>
    <property type="molecule type" value="Genomic_DNA"/>
</dbReference>
<keyword evidence="1" id="KW-0732">Signal</keyword>
<dbReference type="Pfam" id="PF01261">
    <property type="entry name" value="AP_endonuc_2"/>
    <property type="match status" value="1"/>
</dbReference>
<feature type="chain" id="PRO_5021901679" evidence="1">
    <location>
        <begin position="33"/>
        <end position="303"/>
    </location>
</feature>
<dbReference type="AlphaFoldDB" id="A0A517SJG7"/>
<evidence type="ECO:0000259" key="2">
    <source>
        <dbReference type="Pfam" id="PF01261"/>
    </source>
</evidence>
<protein>
    <submittedName>
        <fullName evidence="3">Inosose dehydratase</fullName>
        <ecNumber evidence="3">4.2.1.44</ecNumber>
    </submittedName>
</protein>
<feature type="domain" description="Xylose isomerase-like TIM barrel" evidence="2">
    <location>
        <begin position="64"/>
        <end position="285"/>
    </location>
</feature>
<dbReference type="RefSeq" id="WP_145033478.1">
    <property type="nucleotide sequence ID" value="NZ_CP036271.1"/>
</dbReference>
<dbReference type="InterPro" id="IPR006311">
    <property type="entry name" value="TAT_signal"/>
</dbReference>
<evidence type="ECO:0000313" key="3">
    <source>
        <dbReference type="EMBL" id="QDT56268.1"/>
    </source>
</evidence>
<dbReference type="PANTHER" id="PTHR12110">
    <property type="entry name" value="HYDROXYPYRUVATE ISOMERASE"/>
    <property type="match status" value="1"/>
</dbReference>